<protein>
    <submittedName>
        <fullName evidence="2">Uncharacterized protein</fullName>
    </submittedName>
</protein>
<dbReference type="AlphaFoldDB" id="A0A1H5CP05"/>
<dbReference type="OrthoDB" id="7903983at2"/>
<evidence type="ECO:0000313" key="3">
    <source>
        <dbReference type="Proteomes" id="UP000183208"/>
    </source>
</evidence>
<evidence type="ECO:0000256" key="1">
    <source>
        <dbReference type="SAM" id="MobiDB-lite"/>
    </source>
</evidence>
<accession>A0A1H5CP05</accession>
<name>A0A1H5CP05_9BRAD</name>
<proteinExistence type="predicted"/>
<dbReference type="RefSeq" id="WP_074824269.1">
    <property type="nucleotide sequence ID" value="NZ_FNTI01000001.1"/>
</dbReference>
<reference evidence="2 3" key="1">
    <citation type="submission" date="2016-10" db="EMBL/GenBank/DDBJ databases">
        <authorList>
            <person name="de Groot N.N."/>
        </authorList>
    </citation>
    <scope>NUCLEOTIDE SEQUENCE [LARGE SCALE GENOMIC DNA]</scope>
    <source>
        <strain evidence="2 3">GAS522</strain>
    </source>
</reference>
<evidence type="ECO:0000313" key="2">
    <source>
        <dbReference type="EMBL" id="SED68188.1"/>
    </source>
</evidence>
<dbReference type="EMBL" id="FNTI01000001">
    <property type="protein sequence ID" value="SED68188.1"/>
    <property type="molecule type" value="Genomic_DNA"/>
</dbReference>
<organism evidence="2 3">
    <name type="scientific">Bradyrhizobium lablabi</name>
    <dbReference type="NCBI Taxonomy" id="722472"/>
    <lineage>
        <taxon>Bacteria</taxon>
        <taxon>Pseudomonadati</taxon>
        <taxon>Pseudomonadota</taxon>
        <taxon>Alphaproteobacteria</taxon>
        <taxon>Hyphomicrobiales</taxon>
        <taxon>Nitrobacteraceae</taxon>
        <taxon>Bradyrhizobium</taxon>
    </lineage>
</organism>
<dbReference type="Proteomes" id="UP000183208">
    <property type="component" value="Unassembled WGS sequence"/>
</dbReference>
<feature type="region of interest" description="Disordered" evidence="1">
    <location>
        <begin position="52"/>
        <end position="72"/>
    </location>
</feature>
<sequence length="72" mass="7790">MLDILRFLKNHGLIQVSLPPTFHEGMAFTVRPSISLVAVSEPLQALKRYARDALPESGEGGDKAAGEEKVDA</sequence>
<gene>
    <name evidence="2" type="ORF">SAMN05444171_4797</name>
</gene>